<dbReference type="Proteomes" id="UP000061974">
    <property type="component" value="Chromosome"/>
</dbReference>
<evidence type="ECO:0000313" key="1">
    <source>
        <dbReference type="EMBL" id="ALB56747.1"/>
    </source>
</evidence>
<accession>A0AAC8VTK4</accession>
<gene>
    <name evidence="1" type="ORF">AFK65_19490</name>
</gene>
<protein>
    <submittedName>
        <fullName evidence="1">Uncharacterized protein</fullName>
    </submittedName>
</protein>
<dbReference type="AlphaFoldDB" id="A0AAC8VTK4"/>
<organism evidence="1 2">
    <name type="scientific">Cronobacter universalis NCTC 9529</name>
    <dbReference type="NCBI Taxonomy" id="1074000"/>
    <lineage>
        <taxon>Bacteria</taxon>
        <taxon>Pseudomonadati</taxon>
        <taxon>Pseudomonadota</taxon>
        <taxon>Gammaproteobacteria</taxon>
        <taxon>Enterobacterales</taxon>
        <taxon>Enterobacteriaceae</taxon>
        <taxon>Cronobacter</taxon>
    </lineage>
</organism>
<reference evidence="2" key="1">
    <citation type="submission" date="2015-07" db="EMBL/GenBank/DDBJ databases">
        <authorList>
            <person name="Moine D."/>
            <person name="Kassam M."/>
        </authorList>
    </citation>
    <scope>NUCLEOTIDE SEQUENCE [LARGE SCALE GENOMIC DNA]</scope>
    <source>
        <strain evidence="2">NCTC 9529</strain>
    </source>
</reference>
<reference evidence="1 2" key="3">
    <citation type="journal article" date="2016" name="Genome Announc.">
        <title>Fully Closed Genome Sequences of Five Type Strains of the Genus Cronobacter and One Cronobacter sakazakii Strain.</title>
        <authorList>
            <person name="Moine D."/>
            <person name="Kassam M."/>
            <person name="Baert L."/>
            <person name="Tang Y."/>
            <person name="Barretto C."/>
            <person name="Ngom Bru C."/>
            <person name="Klijn A."/>
            <person name="Descombes P."/>
        </authorList>
    </citation>
    <scope>NUCLEOTIDE SEQUENCE [LARGE SCALE GENOMIC DNA]</scope>
    <source>
        <strain evidence="1 2">NCTC 9529</strain>
    </source>
</reference>
<evidence type="ECO:0000313" key="2">
    <source>
        <dbReference type="Proteomes" id="UP000061974"/>
    </source>
</evidence>
<proteinExistence type="predicted"/>
<sequence length="64" mass="7406">MNVQDNVDIFYKQAFIKNSERGGLKNVIHCVNFCGAIYTYQSQNMRGGKRKDAIKKSGLHRKER</sequence>
<dbReference type="KEGG" id="cui:AFK65_19490"/>
<dbReference type="EMBL" id="CP012257">
    <property type="protein sequence ID" value="ALB56747.1"/>
    <property type="molecule type" value="Genomic_DNA"/>
</dbReference>
<reference evidence="2" key="2">
    <citation type="submission" date="2015-09" db="EMBL/GenBank/DDBJ databases">
        <title>Cronobacter genome sequencing and assembly.</title>
        <authorList>
            <person name="Descombes P."/>
            <person name="Baert L."/>
            <person name="Ngom-Bru C."/>
            <person name="Barretto C."/>
        </authorList>
    </citation>
    <scope>NUCLEOTIDE SEQUENCE [LARGE SCALE GENOMIC DNA]</scope>
    <source>
        <strain evidence="2">NCTC 9529</strain>
    </source>
</reference>
<name>A0AAC8VTK4_9ENTR</name>